<sequence>MGLVAALTLIDSLFGLYLFLLKLYADGGYQGATFQAGLLTTCRHINLEIVKRSQTRKFVVLPKRWIVERTIAVDVYVDQSLPTISQGLGVLEPPRACLPALGLRPSYAPMAMSKNNMIPDGL</sequence>
<evidence type="ECO:0008006" key="3">
    <source>
        <dbReference type="Google" id="ProtNLM"/>
    </source>
</evidence>
<keyword evidence="2" id="KW-1185">Reference proteome</keyword>
<dbReference type="Proteomes" id="UP000249065">
    <property type="component" value="Unassembled WGS sequence"/>
</dbReference>
<evidence type="ECO:0000313" key="2">
    <source>
        <dbReference type="Proteomes" id="UP000249065"/>
    </source>
</evidence>
<accession>A0A327LT73</accession>
<proteinExistence type="predicted"/>
<comment type="caution">
    <text evidence="1">The sequence shown here is derived from an EMBL/GenBank/DDBJ whole genome shotgun (WGS) entry which is preliminary data.</text>
</comment>
<gene>
    <name evidence="1" type="ORF">DOO78_26575</name>
</gene>
<reference evidence="2" key="1">
    <citation type="submission" date="2018-06" db="EMBL/GenBank/DDBJ databases">
        <authorList>
            <person name="Khan S.A."/>
        </authorList>
    </citation>
    <scope>NUCLEOTIDE SEQUENCE [LARGE SCALE GENOMIC DNA]</scope>
    <source>
        <strain evidence="2">DB-1506</strain>
    </source>
</reference>
<organism evidence="1 2">
    <name type="scientific">Roseicella frigidaeris</name>
    <dbReference type="NCBI Taxonomy" id="2230885"/>
    <lineage>
        <taxon>Bacteria</taxon>
        <taxon>Pseudomonadati</taxon>
        <taxon>Pseudomonadota</taxon>
        <taxon>Alphaproteobacteria</taxon>
        <taxon>Acetobacterales</taxon>
        <taxon>Roseomonadaceae</taxon>
        <taxon>Roseicella</taxon>
    </lineage>
</organism>
<dbReference type="EMBL" id="QLIX01000063">
    <property type="protein sequence ID" value="RAI54080.1"/>
    <property type="molecule type" value="Genomic_DNA"/>
</dbReference>
<protein>
    <recommendedName>
        <fullName evidence="3">Transposase DDE domain-containing protein</fullName>
    </recommendedName>
</protein>
<name>A0A327LT73_9PROT</name>
<dbReference type="AlphaFoldDB" id="A0A327LT73"/>
<dbReference type="OrthoDB" id="7278099at2"/>
<evidence type="ECO:0000313" key="1">
    <source>
        <dbReference type="EMBL" id="RAI54080.1"/>
    </source>
</evidence>